<reference evidence="1" key="1">
    <citation type="submission" date="2022-06" db="EMBL/GenBank/DDBJ databases">
        <title>Sequencing the genomes of 1000 actinobacteria strains.</title>
        <authorList>
            <person name="Klenk H.-P."/>
        </authorList>
    </citation>
    <scope>NUCLEOTIDE SEQUENCE</scope>
    <source>
        <strain evidence="1">DSM 22016</strain>
    </source>
</reference>
<sequence>MGLLAAVVLLTTLTLGIVSSYVDARRAAAAADAAALAAADTLSGAVVGVPCEAAERVAARNGARLVVCSVDGPVSEVSVAVRGRVPGVEPVASARAGPPGTGR</sequence>
<protein>
    <submittedName>
        <fullName evidence="1">Secretion/DNA translocation related TadE-like protein</fullName>
    </submittedName>
</protein>
<dbReference type="AlphaFoldDB" id="A0A9X2H1C8"/>
<dbReference type="InterPro" id="IPR021202">
    <property type="entry name" value="Rv3654c-like"/>
</dbReference>
<keyword evidence="2" id="KW-1185">Reference proteome</keyword>
<organism evidence="1 2">
    <name type="scientific">Agromyces terreus</name>
    <dbReference type="NCBI Taxonomy" id="424795"/>
    <lineage>
        <taxon>Bacteria</taxon>
        <taxon>Bacillati</taxon>
        <taxon>Actinomycetota</taxon>
        <taxon>Actinomycetes</taxon>
        <taxon>Micrococcales</taxon>
        <taxon>Microbacteriaceae</taxon>
        <taxon>Agromyces</taxon>
    </lineage>
</organism>
<gene>
    <name evidence="1" type="ORF">BJ978_001864</name>
</gene>
<dbReference type="Proteomes" id="UP001139722">
    <property type="component" value="Unassembled WGS sequence"/>
</dbReference>
<comment type="caution">
    <text evidence="1">The sequence shown here is derived from an EMBL/GenBank/DDBJ whole genome shotgun (WGS) entry which is preliminary data.</text>
</comment>
<proteinExistence type="predicted"/>
<name>A0A9X2H1C8_9MICO</name>
<evidence type="ECO:0000313" key="2">
    <source>
        <dbReference type="Proteomes" id="UP001139722"/>
    </source>
</evidence>
<dbReference type="NCBIfam" id="TIGR03816">
    <property type="entry name" value="tadE_like_DECH"/>
    <property type="match status" value="1"/>
</dbReference>
<dbReference type="EMBL" id="JAMZDY010000001">
    <property type="protein sequence ID" value="MCP2371188.1"/>
    <property type="molecule type" value="Genomic_DNA"/>
</dbReference>
<accession>A0A9X2H1C8</accession>
<evidence type="ECO:0000313" key="1">
    <source>
        <dbReference type="EMBL" id="MCP2371188.1"/>
    </source>
</evidence>